<dbReference type="EMBL" id="JBDFQZ010000007">
    <property type="protein sequence ID" value="KAK9706516.1"/>
    <property type="molecule type" value="Genomic_DNA"/>
</dbReference>
<evidence type="ECO:0000256" key="2">
    <source>
        <dbReference type="SAM" id="MobiDB-lite"/>
    </source>
</evidence>
<evidence type="ECO:0000259" key="3">
    <source>
        <dbReference type="Pfam" id="PF03732"/>
    </source>
</evidence>
<feature type="compositionally biased region" description="Low complexity" evidence="2">
    <location>
        <begin position="278"/>
        <end position="288"/>
    </location>
</feature>
<name>A0AAW1JRH6_SAPOF</name>
<comment type="caution">
    <text evidence="4">The sequence shown here is derived from an EMBL/GenBank/DDBJ whole genome shotgun (WGS) entry which is preliminary data.</text>
</comment>
<feature type="domain" description="Retrotransposon gag" evidence="3">
    <location>
        <begin position="109"/>
        <end position="202"/>
    </location>
</feature>
<dbReference type="PANTHER" id="PTHR33223:SF6">
    <property type="entry name" value="CCHC-TYPE DOMAIN-CONTAINING PROTEIN"/>
    <property type="match status" value="1"/>
</dbReference>
<reference evidence="4" key="1">
    <citation type="submission" date="2024-03" db="EMBL/GenBank/DDBJ databases">
        <title>WGS assembly of Saponaria officinalis var. Norfolk2.</title>
        <authorList>
            <person name="Jenkins J."/>
            <person name="Shu S."/>
            <person name="Grimwood J."/>
            <person name="Barry K."/>
            <person name="Goodstein D."/>
            <person name="Schmutz J."/>
            <person name="Leebens-Mack J."/>
            <person name="Osbourn A."/>
        </authorList>
    </citation>
    <scope>NUCLEOTIDE SEQUENCE [LARGE SCALE GENOMIC DNA]</scope>
    <source>
        <strain evidence="4">JIC</strain>
    </source>
</reference>
<dbReference type="PANTHER" id="PTHR33223">
    <property type="entry name" value="CCHC-TYPE DOMAIN-CONTAINING PROTEIN"/>
    <property type="match status" value="1"/>
</dbReference>
<evidence type="ECO:0000256" key="1">
    <source>
        <dbReference type="SAM" id="Coils"/>
    </source>
</evidence>
<sequence length="542" mass="61323">MTTSHENQLRALEDALSEHLINYESLEVSHKEEMTFLHRRVEELTERCSTLEEKVNTQPTISGARKVKAPPPRTFCGTRDSTEIDNFIFDMEQYFRVSQLDEELKIDTASMYLVDDAKLWWRSKYAEIEARAITMNKWDDFKKALKDQFYPMNTGFAARRKLKSLKHTTSIREYVKAFSACMLEIKDMSKDDRVFQFIDGLKDWAQVEIMRDRHATMSAAMAAAERLVDYRDERESAPKKTTFSWNGGNQSGPRDSGSQAVTTSVVSNKFRQSRDPNQGSGQASSSSSGNTDVSTTRKPLKCFFCSGPHQMMECPHKGDFDATRFKLATLTKESEAELAAQVEEADEHVFYQPEMHYMSSIRRLSSMVKASDSDKEMTSSQLYVNMVINGMQARGQKAGYGLGSRRRLCDEVCQLGRLDFSVVCMDDSKLILGLHFIVKTKTVVVPQIQSLYMMGPKPIVIKLVTLNNKGKDPRLSARPCGLGPKRGRPRNLLDRDTRRNAREGAPHSKATRTTKGSSEPKARPKQAVTPPFIESSQLGLKP</sequence>
<dbReference type="Proteomes" id="UP001443914">
    <property type="component" value="Unassembled WGS sequence"/>
</dbReference>
<feature type="region of interest" description="Disordered" evidence="2">
    <location>
        <begin position="238"/>
        <end position="295"/>
    </location>
</feature>
<keyword evidence="5" id="KW-1185">Reference proteome</keyword>
<accession>A0AAW1JRH6</accession>
<proteinExistence type="predicted"/>
<dbReference type="AlphaFoldDB" id="A0AAW1JRH6"/>
<feature type="compositionally biased region" description="Basic and acidic residues" evidence="2">
    <location>
        <begin position="491"/>
        <end position="506"/>
    </location>
</feature>
<organism evidence="4 5">
    <name type="scientific">Saponaria officinalis</name>
    <name type="common">Common soapwort</name>
    <name type="synonym">Lychnis saponaria</name>
    <dbReference type="NCBI Taxonomy" id="3572"/>
    <lineage>
        <taxon>Eukaryota</taxon>
        <taxon>Viridiplantae</taxon>
        <taxon>Streptophyta</taxon>
        <taxon>Embryophyta</taxon>
        <taxon>Tracheophyta</taxon>
        <taxon>Spermatophyta</taxon>
        <taxon>Magnoliopsida</taxon>
        <taxon>eudicotyledons</taxon>
        <taxon>Gunneridae</taxon>
        <taxon>Pentapetalae</taxon>
        <taxon>Caryophyllales</taxon>
        <taxon>Caryophyllaceae</taxon>
        <taxon>Caryophylleae</taxon>
        <taxon>Saponaria</taxon>
    </lineage>
</organism>
<feature type="compositionally biased region" description="Polar residues" evidence="2">
    <location>
        <begin position="239"/>
        <end position="270"/>
    </location>
</feature>
<evidence type="ECO:0000313" key="5">
    <source>
        <dbReference type="Proteomes" id="UP001443914"/>
    </source>
</evidence>
<dbReference type="Pfam" id="PF03732">
    <property type="entry name" value="Retrotrans_gag"/>
    <property type="match status" value="1"/>
</dbReference>
<evidence type="ECO:0000313" key="4">
    <source>
        <dbReference type="EMBL" id="KAK9706516.1"/>
    </source>
</evidence>
<feature type="region of interest" description="Disordered" evidence="2">
    <location>
        <begin position="472"/>
        <end position="542"/>
    </location>
</feature>
<feature type="coiled-coil region" evidence="1">
    <location>
        <begin position="9"/>
        <end position="54"/>
    </location>
</feature>
<dbReference type="InterPro" id="IPR005162">
    <property type="entry name" value="Retrotrans_gag_dom"/>
</dbReference>
<gene>
    <name evidence="4" type="ORF">RND81_07G131500</name>
</gene>
<keyword evidence="1" id="KW-0175">Coiled coil</keyword>
<protein>
    <recommendedName>
        <fullName evidence="3">Retrotransposon gag domain-containing protein</fullName>
    </recommendedName>
</protein>